<dbReference type="SUPFAM" id="SSF51735">
    <property type="entry name" value="NAD(P)-binding Rossmann-fold domains"/>
    <property type="match status" value="1"/>
</dbReference>
<evidence type="ECO:0000313" key="2">
    <source>
        <dbReference type="EMBL" id="KAK0322563.1"/>
    </source>
</evidence>
<reference evidence="3" key="2">
    <citation type="submission" date="2023-06" db="EMBL/GenBank/DDBJ databases">
        <title>Black Yeasts Isolated from many extreme environments.</title>
        <authorList>
            <person name="Coleine C."/>
            <person name="Stajich J.E."/>
            <person name="Selbmann L."/>
        </authorList>
    </citation>
    <scope>NUCLEOTIDE SEQUENCE</scope>
    <source>
        <strain evidence="3">CCFEE 5200</strain>
    </source>
</reference>
<evidence type="ECO:0000256" key="1">
    <source>
        <dbReference type="ARBA" id="ARBA00022857"/>
    </source>
</evidence>
<protein>
    <recommendedName>
        <fullName evidence="6">DUF3669 domain-containing protein</fullName>
    </recommendedName>
</protein>
<dbReference type="EMBL" id="JASUXU010000016">
    <property type="protein sequence ID" value="KAK0322563.1"/>
    <property type="molecule type" value="Genomic_DNA"/>
</dbReference>
<organism evidence="2 4">
    <name type="scientific">Friedmanniomyces endolithicus</name>
    <dbReference type="NCBI Taxonomy" id="329885"/>
    <lineage>
        <taxon>Eukaryota</taxon>
        <taxon>Fungi</taxon>
        <taxon>Dikarya</taxon>
        <taxon>Ascomycota</taxon>
        <taxon>Pezizomycotina</taxon>
        <taxon>Dothideomycetes</taxon>
        <taxon>Dothideomycetidae</taxon>
        <taxon>Mycosphaerellales</taxon>
        <taxon>Teratosphaeriaceae</taxon>
        <taxon>Friedmanniomyces</taxon>
    </lineage>
</organism>
<dbReference type="PANTHER" id="PTHR40780:SF2">
    <property type="entry name" value="DUF3669 DOMAIN-CONTAINING PROTEIN"/>
    <property type="match status" value="1"/>
</dbReference>
<comment type="caution">
    <text evidence="2">The sequence shown here is derived from an EMBL/GenBank/DDBJ whole genome shotgun (WGS) entry which is preliminary data.</text>
</comment>
<keyword evidence="1" id="KW-0521">NADP</keyword>
<accession>A0AAN6FSL6</accession>
<sequence>MPTPKTAYVTGGASGIGLAVTTMLLARGIRVAVADVNLSGAQAVASKHPDLATAYELNVADWDSQLSVFESVVKAFDGRVDYVYPIAGIGEKMFLPNDPGLKNGFVKPNLEVLEVDLNGFLYTASLAIQQMRRQDKDGDGFRGKTLPIYTAAKHAIIGFVRSFGKYLPEEGVTLNAVCPNVVKTNISTSAFYDELDAKKLLTPMKSVIEAFERLLDGGESGECIEAGPHGNLVANQSKAPAPVTSTTSSLGSLGQRALVVAGEIAASGFEFVNAIVFAYGPKETLKHAVSTMGYIAPSSSAVVREQHEHDTPPGWRQVRHIGQGQCGTVFALVGTGMVLKIANGPAKTDVLWQDCLTHKLVEEVFAAIPLALRPDISIPQFRSWINPSTEPFWSDMPPKSPTGFSKGYALLSERIFPLPTPIRDALFNRYAPKELLGARQKAAALAEQKNQDCLVRVYLGRRINKERTVANFKLRNFELHVDEIEDLGLDADTFSSAMAQSLAVMHWGANIDAGDVEFVLGTAPMIKAVPTRQEILSMGPDGVKYPGKSLNFKAGSVGLWLLDFNECKEFDPTEDASWLEKAGDPREGLLLERPILPQTGGDVWIEWARQTALECFQDGLPRRHKGAVRGRVSEGCGLH</sequence>
<gene>
    <name evidence="2" type="ORF">LTR82_006523</name>
    <name evidence="3" type="ORF">LTR91_021243</name>
</gene>
<dbReference type="EMBL" id="JAUJLE010000373">
    <property type="protein sequence ID" value="KAK0958636.1"/>
    <property type="molecule type" value="Genomic_DNA"/>
</dbReference>
<dbReference type="InterPro" id="IPR036291">
    <property type="entry name" value="NAD(P)-bd_dom_sf"/>
</dbReference>
<keyword evidence="5" id="KW-1185">Reference proteome</keyword>
<dbReference type="Proteomes" id="UP001168146">
    <property type="component" value="Unassembled WGS sequence"/>
</dbReference>
<dbReference type="InterPro" id="IPR002347">
    <property type="entry name" value="SDR_fam"/>
</dbReference>
<dbReference type="Gene3D" id="3.40.50.720">
    <property type="entry name" value="NAD(P)-binding Rossmann-like Domain"/>
    <property type="match status" value="1"/>
</dbReference>
<dbReference type="Pfam" id="PF00106">
    <property type="entry name" value="adh_short"/>
    <property type="match status" value="1"/>
</dbReference>
<evidence type="ECO:0000313" key="5">
    <source>
        <dbReference type="Proteomes" id="UP001175353"/>
    </source>
</evidence>
<name>A0AAN6FSL6_9PEZI</name>
<dbReference type="AlphaFoldDB" id="A0AAN6FSL6"/>
<reference evidence="2" key="1">
    <citation type="submission" date="2021-12" db="EMBL/GenBank/DDBJ databases">
        <title>Black yeast isolated from Biological Soil Crust.</title>
        <authorList>
            <person name="Kurbessoian T."/>
        </authorList>
    </citation>
    <scope>NUCLEOTIDE SEQUENCE</scope>
    <source>
        <strain evidence="2">CCFEE 5208</strain>
    </source>
</reference>
<evidence type="ECO:0000313" key="4">
    <source>
        <dbReference type="Proteomes" id="UP001168146"/>
    </source>
</evidence>
<proteinExistence type="predicted"/>
<evidence type="ECO:0008006" key="6">
    <source>
        <dbReference type="Google" id="ProtNLM"/>
    </source>
</evidence>
<dbReference type="PRINTS" id="PR00081">
    <property type="entry name" value="GDHRDH"/>
</dbReference>
<evidence type="ECO:0000313" key="3">
    <source>
        <dbReference type="EMBL" id="KAK0958636.1"/>
    </source>
</evidence>
<dbReference type="InterPro" id="IPR020904">
    <property type="entry name" value="Sc_DH/Rdtase_CS"/>
</dbReference>
<dbReference type="Proteomes" id="UP001175353">
    <property type="component" value="Unassembled WGS sequence"/>
</dbReference>
<dbReference type="PROSITE" id="PS00061">
    <property type="entry name" value="ADH_SHORT"/>
    <property type="match status" value="1"/>
</dbReference>
<dbReference type="PANTHER" id="PTHR40780">
    <property type="entry name" value="DUF3669 DOMAIN-CONTAINING PROTEIN"/>
    <property type="match status" value="1"/>
</dbReference>